<proteinExistence type="inferred from homology"/>
<organism evidence="8 9">
    <name type="scientific">Mortierella hygrophila</name>
    <dbReference type="NCBI Taxonomy" id="979708"/>
    <lineage>
        <taxon>Eukaryota</taxon>
        <taxon>Fungi</taxon>
        <taxon>Fungi incertae sedis</taxon>
        <taxon>Mucoromycota</taxon>
        <taxon>Mortierellomycotina</taxon>
        <taxon>Mortierellomycetes</taxon>
        <taxon>Mortierellales</taxon>
        <taxon>Mortierellaceae</taxon>
        <taxon>Mortierella</taxon>
    </lineage>
</organism>
<comment type="similarity">
    <text evidence="4">Belongs to the cyclin family.</text>
</comment>
<dbReference type="InterPro" id="IPR039361">
    <property type="entry name" value="Cyclin"/>
</dbReference>
<evidence type="ECO:0000256" key="5">
    <source>
        <dbReference type="SAM" id="MobiDB-lite"/>
    </source>
</evidence>
<evidence type="ECO:0000256" key="2">
    <source>
        <dbReference type="ARBA" id="ARBA00023127"/>
    </source>
</evidence>
<dbReference type="InterPro" id="IPR004367">
    <property type="entry name" value="Cyclin_C-dom"/>
</dbReference>
<feature type="domain" description="Cyclin-like" evidence="6">
    <location>
        <begin position="246"/>
        <end position="334"/>
    </location>
</feature>
<keyword evidence="3" id="KW-0131">Cell cycle</keyword>
<dbReference type="SUPFAM" id="SSF47954">
    <property type="entry name" value="Cyclin-like"/>
    <property type="match status" value="2"/>
</dbReference>
<accession>A0A9P6FHS9</accession>
<keyword evidence="9" id="KW-1185">Reference proteome</keyword>
<dbReference type="GO" id="GO:0016538">
    <property type="term" value="F:cyclin-dependent protein serine/threonine kinase regulator activity"/>
    <property type="evidence" value="ECO:0007669"/>
    <property type="project" value="InterPro"/>
</dbReference>
<dbReference type="Gene3D" id="1.10.472.10">
    <property type="entry name" value="Cyclin-like"/>
    <property type="match status" value="2"/>
</dbReference>
<dbReference type="GO" id="GO:0051301">
    <property type="term" value="P:cell division"/>
    <property type="evidence" value="ECO:0007669"/>
    <property type="project" value="UniProtKB-KW"/>
</dbReference>
<keyword evidence="1" id="KW-0132">Cell division</keyword>
<evidence type="ECO:0000256" key="1">
    <source>
        <dbReference type="ARBA" id="ARBA00022618"/>
    </source>
</evidence>
<evidence type="ECO:0000259" key="7">
    <source>
        <dbReference type="SMART" id="SM01332"/>
    </source>
</evidence>
<dbReference type="PIRSF" id="PIRSF001771">
    <property type="entry name" value="Cyclin_A_B_D_E"/>
    <property type="match status" value="1"/>
</dbReference>
<evidence type="ECO:0000256" key="4">
    <source>
        <dbReference type="RuleBase" id="RU000383"/>
    </source>
</evidence>
<dbReference type="InterPro" id="IPR046965">
    <property type="entry name" value="Cyclin_A/B-like"/>
</dbReference>
<dbReference type="InterPro" id="IPR013763">
    <property type="entry name" value="Cyclin-like_dom"/>
</dbReference>
<dbReference type="SMART" id="SM01332">
    <property type="entry name" value="Cyclin_C"/>
    <property type="match status" value="1"/>
</dbReference>
<feature type="region of interest" description="Disordered" evidence="5">
    <location>
        <begin position="69"/>
        <end position="127"/>
    </location>
</feature>
<dbReference type="InterPro" id="IPR036915">
    <property type="entry name" value="Cyclin-like_sf"/>
</dbReference>
<dbReference type="EMBL" id="JAAAXW010000007">
    <property type="protein sequence ID" value="KAF9550998.1"/>
    <property type="molecule type" value="Genomic_DNA"/>
</dbReference>
<sequence>MPGGPSKSGHAVTARPTSLIVKTPIVRTIKTVAAAATQTTITAARSPTTGRLQESIDRTTRRTSVLKKEIKDVSSHAPRSTPYSSTDPAHRRMAPLPSPGARRTREAAAVVPNQPARPLGRPEGSIATDAVSRTCGPLQTDARWATTTTEVTATHTRLKQAAEAEEAGSPDTKPGKRRRDIDESNELQRMLWVQDIEDPMLVGEYSESIFSYMRELEIMLAPAIGYLESRPREAWSVRRICVDIACRVCDSLNAIGETVFLAVNLLDRYLSCRTLQDNHHQPRILIVTCVLIASKFEERNPFARVIDFLHIIERLGLPPLDPSVFRAGERHLLQLFDYKLGWPGPLSFLRRCSRADNCDQAARLVAKYILEVILIDERFVLYRPSLQAAAALYIGRSMQGREDLPAIMIEYSGYSFAEMEPAVLDMISFLSESYVTRTAPFHKYRTKRRSFVSLLVARWIERRSHIQIL</sequence>
<feature type="compositionally biased region" description="Polar residues" evidence="5">
    <location>
        <begin position="77"/>
        <end position="87"/>
    </location>
</feature>
<name>A0A9P6FHS9_9FUNG</name>
<dbReference type="InterPro" id="IPR006671">
    <property type="entry name" value="Cyclin_N"/>
</dbReference>
<feature type="domain" description="Cyclin C-terminal" evidence="7">
    <location>
        <begin position="343"/>
        <end position="458"/>
    </location>
</feature>
<feature type="domain" description="Cyclin-like" evidence="6">
    <location>
        <begin position="347"/>
        <end position="428"/>
    </location>
</feature>
<dbReference type="PANTHER" id="PTHR10177">
    <property type="entry name" value="CYCLINS"/>
    <property type="match status" value="1"/>
</dbReference>
<dbReference type="Pfam" id="PF02984">
    <property type="entry name" value="Cyclin_C"/>
    <property type="match status" value="1"/>
</dbReference>
<reference evidence="8" key="1">
    <citation type="journal article" date="2020" name="Fungal Divers.">
        <title>Resolving the Mortierellaceae phylogeny through synthesis of multi-gene phylogenetics and phylogenomics.</title>
        <authorList>
            <person name="Vandepol N."/>
            <person name="Liber J."/>
            <person name="Desiro A."/>
            <person name="Na H."/>
            <person name="Kennedy M."/>
            <person name="Barry K."/>
            <person name="Grigoriev I.V."/>
            <person name="Miller A.N."/>
            <person name="O'Donnell K."/>
            <person name="Stajich J.E."/>
            <person name="Bonito G."/>
        </authorList>
    </citation>
    <scope>NUCLEOTIDE SEQUENCE</scope>
    <source>
        <strain evidence="8">NRRL 2591</strain>
    </source>
</reference>
<keyword evidence="2 4" id="KW-0195">Cyclin</keyword>
<feature type="region of interest" description="Disordered" evidence="5">
    <location>
        <begin position="159"/>
        <end position="181"/>
    </location>
</feature>
<gene>
    <name evidence="8" type="primary">CLB2_2</name>
    <name evidence="8" type="ORF">EC957_010766</name>
</gene>
<dbReference type="GO" id="GO:0044772">
    <property type="term" value="P:mitotic cell cycle phase transition"/>
    <property type="evidence" value="ECO:0007669"/>
    <property type="project" value="InterPro"/>
</dbReference>
<evidence type="ECO:0000259" key="6">
    <source>
        <dbReference type="SMART" id="SM00385"/>
    </source>
</evidence>
<dbReference type="AlphaFoldDB" id="A0A9P6FHS9"/>
<evidence type="ECO:0000313" key="8">
    <source>
        <dbReference type="EMBL" id="KAF9550998.1"/>
    </source>
</evidence>
<evidence type="ECO:0000256" key="3">
    <source>
        <dbReference type="ARBA" id="ARBA00023306"/>
    </source>
</evidence>
<protein>
    <submittedName>
        <fullName evidence="8">G2/mitotic-specific cyclin</fullName>
    </submittedName>
</protein>
<evidence type="ECO:0000313" key="9">
    <source>
        <dbReference type="Proteomes" id="UP000723463"/>
    </source>
</evidence>
<dbReference type="Pfam" id="PF00134">
    <property type="entry name" value="Cyclin_N"/>
    <property type="match status" value="1"/>
</dbReference>
<comment type="caution">
    <text evidence="8">The sequence shown here is derived from an EMBL/GenBank/DDBJ whole genome shotgun (WGS) entry which is preliminary data.</text>
</comment>
<dbReference type="SMART" id="SM00385">
    <property type="entry name" value="CYCLIN"/>
    <property type="match status" value="2"/>
</dbReference>
<dbReference type="Proteomes" id="UP000723463">
    <property type="component" value="Unassembled WGS sequence"/>
</dbReference>